<keyword evidence="8 9" id="KW-0472">Membrane</keyword>
<accession>A0A1S8YN58</accession>
<evidence type="ECO:0000256" key="4">
    <source>
        <dbReference type="ARBA" id="ARBA00022475"/>
    </source>
</evidence>
<dbReference type="Gene3D" id="3.40.50.720">
    <property type="entry name" value="NAD(P)-binding Rossmann-like Domain"/>
    <property type="match status" value="1"/>
</dbReference>
<dbReference type="PANTHER" id="PTHR30576">
    <property type="entry name" value="COLANIC BIOSYNTHESIS UDP-GLUCOSE LIPID CARRIER TRANSFERASE"/>
    <property type="match status" value="1"/>
</dbReference>
<keyword evidence="7 9" id="KW-1133">Transmembrane helix</keyword>
<keyword evidence="5 11" id="KW-0808">Transferase</keyword>
<evidence type="ECO:0000313" key="12">
    <source>
        <dbReference type="Proteomes" id="UP000190667"/>
    </source>
</evidence>
<evidence type="ECO:0000259" key="10">
    <source>
        <dbReference type="Pfam" id="PF02397"/>
    </source>
</evidence>
<dbReference type="RefSeq" id="WP_078002287.1">
    <property type="nucleotide sequence ID" value="NZ_MRUL01000004.1"/>
</dbReference>
<evidence type="ECO:0000256" key="1">
    <source>
        <dbReference type="ARBA" id="ARBA00004141"/>
    </source>
</evidence>
<dbReference type="EMBL" id="MRUL01000004">
    <property type="protein sequence ID" value="OON40474.1"/>
    <property type="molecule type" value="Genomic_DNA"/>
</dbReference>
<comment type="similarity">
    <text evidence="3">Belongs to the bacterial sugar transferase family.</text>
</comment>
<dbReference type="Proteomes" id="UP000190667">
    <property type="component" value="Unassembled WGS sequence"/>
</dbReference>
<dbReference type="OrthoDB" id="9808602at2"/>
<dbReference type="GO" id="GO:0005886">
    <property type="term" value="C:plasma membrane"/>
    <property type="evidence" value="ECO:0007669"/>
    <property type="project" value="UniProtKB-SubCell"/>
</dbReference>
<evidence type="ECO:0000256" key="5">
    <source>
        <dbReference type="ARBA" id="ARBA00022679"/>
    </source>
</evidence>
<keyword evidence="4" id="KW-1003">Cell membrane</keyword>
<dbReference type="AlphaFoldDB" id="A0A1S8YN58"/>
<dbReference type="NCBIfam" id="TIGR03022">
    <property type="entry name" value="WbaP_sugtrans"/>
    <property type="match status" value="1"/>
</dbReference>
<dbReference type="InterPro" id="IPR017472">
    <property type="entry name" value="Undecaprenyl-P_galact_Ptfrase"/>
</dbReference>
<organism evidence="11 12">
    <name type="scientific">Izhakiella australiensis</name>
    <dbReference type="NCBI Taxonomy" id="1926881"/>
    <lineage>
        <taxon>Bacteria</taxon>
        <taxon>Pseudomonadati</taxon>
        <taxon>Pseudomonadota</taxon>
        <taxon>Gammaproteobacteria</taxon>
        <taxon>Enterobacterales</taxon>
        <taxon>Erwiniaceae</taxon>
        <taxon>Izhakiella</taxon>
    </lineage>
</organism>
<name>A0A1S8YN58_9GAMM</name>
<feature type="transmembrane region" description="Helical" evidence="9">
    <location>
        <begin position="126"/>
        <end position="145"/>
    </location>
</feature>
<evidence type="ECO:0000256" key="7">
    <source>
        <dbReference type="ARBA" id="ARBA00022989"/>
    </source>
</evidence>
<evidence type="ECO:0000256" key="2">
    <source>
        <dbReference type="ARBA" id="ARBA00004236"/>
    </source>
</evidence>
<dbReference type="Pfam" id="PF02397">
    <property type="entry name" value="Bac_transf"/>
    <property type="match status" value="1"/>
</dbReference>
<dbReference type="STRING" id="1926881.BTJ39_08690"/>
<feature type="transmembrane region" description="Helical" evidence="9">
    <location>
        <begin position="103"/>
        <end position="120"/>
    </location>
</feature>
<dbReference type="NCBIfam" id="TIGR03025">
    <property type="entry name" value="EPS_sugtrans"/>
    <property type="match status" value="1"/>
</dbReference>
<feature type="transmembrane region" description="Helical" evidence="9">
    <location>
        <begin position="294"/>
        <end position="319"/>
    </location>
</feature>
<comment type="caution">
    <text evidence="11">The sequence shown here is derived from an EMBL/GenBank/DDBJ whole genome shotgun (WGS) entry which is preliminary data.</text>
</comment>
<dbReference type="PANTHER" id="PTHR30576:SF4">
    <property type="entry name" value="UNDECAPRENYL-PHOSPHATE GALACTOSE PHOSPHOTRANSFERASE"/>
    <property type="match status" value="1"/>
</dbReference>
<protein>
    <submittedName>
        <fullName evidence="11">UDP-phosphate galactose phosphotransferase</fullName>
    </submittedName>
</protein>
<feature type="transmembrane region" description="Helical" evidence="9">
    <location>
        <begin position="62"/>
        <end position="82"/>
    </location>
</feature>
<sequence>MASTLVMNEGRRTFSGTRKNIIAKLALSFSDLVSINLALFLSTAAVQAIWGNLDIFIPPHEIKVRFIAQFVMSLVCTAWFWTRLRHYTYRKPFWFELKEIIKTLVIFSLLDMALISFSKWDFSRMLWIFTWGFALILVPLLRTCVKQAILRAGQWTKQTIIIGSGRNAREAYAALQSEEMLGYEVKAFVATSGENRPEHLNGIPVITHKDIVWDTVDLENTQFIVATEYEQKALSDKWLKLLSKKRCRSVSVVPALRGVPLYGTDMSFIFSHEVMILRVSNSLAKRSSRFLKRAFDLVVASMLLLFLAPAFGLLCWLVSRDGGSPIYGHERVGHDGKKFKCLKFRSMVTNSQEVLEQLLATDPEAQAEWDKDFKLKNDPRITRVGGFLRKTSLDELPQLWNVIRGEMSLVGPRPVIEAELERYAGDVDYYLMAKPGMTGLWQVSGRNDIDYDTRVYFDSWYVKNWALWTDVAILFKTAGVVLRRDGAY</sequence>
<feature type="domain" description="Bacterial sugar transferase" evidence="10">
    <location>
        <begin position="292"/>
        <end position="482"/>
    </location>
</feature>
<dbReference type="InterPro" id="IPR017475">
    <property type="entry name" value="EPS_sugar_tfrase"/>
</dbReference>
<dbReference type="GO" id="GO:0016780">
    <property type="term" value="F:phosphotransferase activity, for other substituted phosphate groups"/>
    <property type="evidence" value="ECO:0007669"/>
    <property type="project" value="TreeGrafter"/>
</dbReference>
<feature type="transmembrane region" description="Helical" evidence="9">
    <location>
        <begin position="21"/>
        <end position="50"/>
    </location>
</feature>
<evidence type="ECO:0000256" key="9">
    <source>
        <dbReference type="SAM" id="Phobius"/>
    </source>
</evidence>
<gene>
    <name evidence="11" type="ORF">BTJ39_08690</name>
</gene>
<keyword evidence="6 9" id="KW-0812">Transmembrane</keyword>
<dbReference type="Pfam" id="PF13727">
    <property type="entry name" value="CoA_binding_3"/>
    <property type="match status" value="1"/>
</dbReference>
<comment type="subcellular location">
    <subcellularLocation>
        <location evidence="2">Cell membrane</location>
    </subcellularLocation>
    <subcellularLocation>
        <location evidence="1">Membrane</location>
        <topology evidence="1">Multi-pass membrane protein</topology>
    </subcellularLocation>
</comment>
<dbReference type="GO" id="GO:0000271">
    <property type="term" value="P:polysaccharide biosynthetic process"/>
    <property type="evidence" value="ECO:0007669"/>
    <property type="project" value="InterPro"/>
</dbReference>
<proteinExistence type="inferred from homology"/>
<dbReference type="InterPro" id="IPR003362">
    <property type="entry name" value="Bact_transf"/>
</dbReference>
<keyword evidence="12" id="KW-1185">Reference proteome</keyword>
<reference evidence="11 12" key="1">
    <citation type="submission" date="2016-12" db="EMBL/GenBank/DDBJ databases">
        <title>Izhakiella australiana sp. nov. of genus Izhakiella isolated from Australian desert.</title>
        <authorList>
            <person name="Ji M."/>
        </authorList>
    </citation>
    <scope>NUCLEOTIDE SEQUENCE [LARGE SCALE GENOMIC DNA]</scope>
    <source>
        <strain evidence="11 12">D4N98</strain>
    </source>
</reference>
<evidence type="ECO:0000256" key="6">
    <source>
        <dbReference type="ARBA" id="ARBA00022692"/>
    </source>
</evidence>
<evidence type="ECO:0000256" key="8">
    <source>
        <dbReference type="ARBA" id="ARBA00023136"/>
    </source>
</evidence>
<evidence type="ECO:0000256" key="3">
    <source>
        <dbReference type="ARBA" id="ARBA00006464"/>
    </source>
</evidence>
<evidence type="ECO:0000313" key="11">
    <source>
        <dbReference type="EMBL" id="OON40474.1"/>
    </source>
</evidence>